<dbReference type="InterPro" id="IPR008271">
    <property type="entry name" value="Ser/Thr_kinase_AS"/>
</dbReference>
<protein>
    <recommendedName>
        <fullName evidence="1">non-specific serine/threonine protein kinase</fullName>
        <ecNumber evidence="1">2.7.11.1</ecNumber>
    </recommendedName>
</protein>
<dbReference type="HOGENOM" id="CLU_000288_59_8_1"/>
<evidence type="ECO:0000256" key="8">
    <source>
        <dbReference type="ARBA" id="ARBA00048679"/>
    </source>
</evidence>
<dbReference type="GO" id="GO:0031297">
    <property type="term" value="P:replication fork processing"/>
    <property type="evidence" value="ECO:0007669"/>
    <property type="project" value="EnsemblFungi"/>
</dbReference>
<dbReference type="STRING" id="1182542.W9YYR2"/>
<feature type="domain" description="Protein kinase" evidence="11">
    <location>
        <begin position="19"/>
        <end position="297"/>
    </location>
</feature>
<evidence type="ECO:0000256" key="4">
    <source>
        <dbReference type="ARBA" id="ARBA00022741"/>
    </source>
</evidence>
<dbReference type="AlphaFoldDB" id="W9YYR2"/>
<dbReference type="PANTHER" id="PTHR43895">
    <property type="entry name" value="CALCIUM/CALMODULIN-DEPENDENT PROTEIN KINASE KINASE-RELATED"/>
    <property type="match status" value="1"/>
</dbReference>
<comment type="catalytic activity">
    <reaction evidence="8">
        <text>L-seryl-[protein] + ATP = O-phospho-L-seryl-[protein] + ADP + H(+)</text>
        <dbReference type="Rhea" id="RHEA:17989"/>
        <dbReference type="Rhea" id="RHEA-COMP:9863"/>
        <dbReference type="Rhea" id="RHEA-COMP:11604"/>
        <dbReference type="ChEBI" id="CHEBI:15378"/>
        <dbReference type="ChEBI" id="CHEBI:29999"/>
        <dbReference type="ChEBI" id="CHEBI:30616"/>
        <dbReference type="ChEBI" id="CHEBI:83421"/>
        <dbReference type="ChEBI" id="CHEBI:456216"/>
        <dbReference type="EC" id="2.7.11.1"/>
    </reaction>
</comment>
<feature type="region of interest" description="Disordered" evidence="10">
    <location>
        <begin position="237"/>
        <end position="257"/>
    </location>
</feature>
<dbReference type="SUPFAM" id="SSF56112">
    <property type="entry name" value="Protein kinase-like (PK-like)"/>
    <property type="match status" value="1"/>
</dbReference>
<evidence type="ECO:0000256" key="9">
    <source>
        <dbReference type="PROSITE-ProRule" id="PRU10141"/>
    </source>
</evidence>
<dbReference type="PROSITE" id="PS50011">
    <property type="entry name" value="PROTEIN_KINASE_DOM"/>
    <property type="match status" value="1"/>
</dbReference>
<comment type="catalytic activity">
    <reaction evidence="7">
        <text>L-threonyl-[protein] + ATP = O-phospho-L-threonyl-[protein] + ADP + H(+)</text>
        <dbReference type="Rhea" id="RHEA:46608"/>
        <dbReference type="Rhea" id="RHEA-COMP:11060"/>
        <dbReference type="Rhea" id="RHEA-COMP:11605"/>
        <dbReference type="ChEBI" id="CHEBI:15378"/>
        <dbReference type="ChEBI" id="CHEBI:30013"/>
        <dbReference type="ChEBI" id="CHEBI:30616"/>
        <dbReference type="ChEBI" id="CHEBI:61977"/>
        <dbReference type="ChEBI" id="CHEBI:456216"/>
        <dbReference type="EC" id="2.7.11.1"/>
    </reaction>
</comment>
<dbReference type="PANTHER" id="PTHR43895:SF32">
    <property type="entry name" value="SERINE_THREONINE-PROTEIN KINASE CHK1"/>
    <property type="match status" value="1"/>
</dbReference>
<evidence type="ECO:0000313" key="13">
    <source>
        <dbReference type="Proteomes" id="UP000019478"/>
    </source>
</evidence>
<dbReference type="OrthoDB" id="539158at2759"/>
<sequence length="540" mass="59802">MEGVPHSQLAPLPTKVPFRIVSPTIGSGAYACIKKAAPQAAATPVFAVKFINKLYALKYGRIKQKQLDMEISLHKHIGLHKNIIEFYDHGADPSWVWIAMELAEGGDLFDKIEADAGVAEDIAHVYFTQLVSAIGFMHSRGVAHRDIKPENVLLSADGDLKIADFGMATLFEYHGKRKLATTLCGSPPYVAPEVLSCGAQAGTKGKGYQADMADIWSCGVVLFVLLAGNTPWSRPVPGWDEDGRPNEFSEYVQSNGRPSDELWDALPLEVLSLLRGMMKVDVKSRFSLEDVRRHPWFTRPNRFLDQKGRLSDPITMATNMFEALRVSFDADPLVGSQKPRASDDMDIDHPWEDKLAATQPDMPTEDMLFDWERPKHLAVASTQVGPGLAGLSSTQSISTTNFLADEPSMSQFAATPSVPISRTQMARRFQDIIPAQSLTKFYSCWSLNLLVPHILEALSRLGVPTPLIPRPEAHDYECRIKVKTHDSRGCPLTGNIALEDVGEGLVEVCFVKASGDPLEWRRFFKRMAVLCQDSVVKPEE</sequence>
<dbReference type="RefSeq" id="XP_007732703.1">
    <property type="nucleotide sequence ID" value="XM_007734513.1"/>
</dbReference>
<evidence type="ECO:0000259" key="11">
    <source>
        <dbReference type="PROSITE" id="PS50011"/>
    </source>
</evidence>
<evidence type="ECO:0000256" key="1">
    <source>
        <dbReference type="ARBA" id="ARBA00012513"/>
    </source>
</evidence>
<name>W9YYR2_9EURO</name>
<dbReference type="EMBL" id="AMGY01000003">
    <property type="protein sequence ID" value="EXJ87424.1"/>
    <property type="molecule type" value="Genomic_DNA"/>
</dbReference>
<dbReference type="InterPro" id="IPR017441">
    <property type="entry name" value="Protein_kinase_ATP_BS"/>
</dbReference>
<dbReference type="PROSITE" id="PS00107">
    <property type="entry name" value="PROTEIN_KINASE_ATP"/>
    <property type="match status" value="1"/>
</dbReference>
<dbReference type="EC" id="2.7.11.1" evidence="1"/>
<reference evidence="12 13" key="1">
    <citation type="submission" date="2013-03" db="EMBL/GenBank/DDBJ databases">
        <title>The Genome Sequence of Capronia epimyces CBS 606.96.</title>
        <authorList>
            <consortium name="The Broad Institute Genomics Platform"/>
            <person name="Cuomo C."/>
            <person name="de Hoog S."/>
            <person name="Gorbushina A."/>
            <person name="Walker B."/>
            <person name="Young S.K."/>
            <person name="Zeng Q."/>
            <person name="Gargeya S."/>
            <person name="Fitzgerald M."/>
            <person name="Haas B."/>
            <person name="Abouelleil A."/>
            <person name="Allen A.W."/>
            <person name="Alvarado L."/>
            <person name="Arachchi H.M."/>
            <person name="Berlin A.M."/>
            <person name="Chapman S.B."/>
            <person name="Gainer-Dewar J."/>
            <person name="Goldberg J."/>
            <person name="Griggs A."/>
            <person name="Gujja S."/>
            <person name="Hansen M."/>
            <person name="Howarth C."/>
            <person name="Imamovic A."/>
            <person name="Ireland A."/>
            <person name="Larimer J."/>
            <person name="McCowan C."/>
            <person name="Murphy C."/>
            <person name="Pearson M."/>
            <person name="Poon T.W."/>
            <person name="Priest M."/>
            <person name="Roberts A."/>
            <person name="Saif S."/>
            <person name="Shea T."/>
            <person name="Sisk P."/>
            <person name="Sykes S."/>
            <person name="Wortman J."/>
            <person name="Nusbaum C."/>
            <person name="Birren B."/>
        </authorList>
    </citation>
    <scope>NUCLEOTIDE SEQUENCE [LARGE SCALE GENOMIC DNA]</scope>
    <source>
        <strain evidence="12 13">CBS 606.96</strain>
    </source>
</reference>
<dbReference type="GO" id="GO:0005634">
    <property type="term" value="C:nucleus"/>
    <property type="evidence" value="ECO:0007669"/>
    <property type="project" value="EnsemblFungi"/>
</dbReference>
<comment type="caution">
    <text evidence="12">The sequence shown here is derived from an EMBL/GenBank/DDBJ whole genome shotgun (WGS) entry which is preliminary data.</text>
</comment>
<dbReference type="GO" id="GO:0035861">
    <property type="term" value="C:site of double-strand break"/>
    <property type="evidence" value="ECO:0007669"/>
    <property type="project" value="EnsemblFungi"/>
</dbReference>
<dbReference type="GO" id="GO:0004674">
    <property type="term" value="F:protein serine/threonine kinase activity"/>
    <property type="evidence" value="ECO:0007669"/>
    <property type="project" value="UniProtKB-KW"/>
</dbReference>
<evidence type="ECO:0000256" key="3">
    <source>
        <dbReference type="ARBA" id="ARBA00022679"/>
    </source>
</evidence>
<accession>W9YYR2</accession>
<dbReference type="Proteomes" id="UP000019478">
    <property type="component" value="Unassembled WGS sequence"/>
</dbReference>
<dbReference type="PROSITE" id="PS00108">
    <property type="entry name" value="PROTEIN_KINASE_ST"/>
    <property type="match status" value="1"/>
</dbReference>
<evidence type="ECO:0000256" key="7">
    <source>
        <dbReference type="ARBA" id="ARBA00047899"/>
    </source>
</evidence>
<evidence type="ECO:0000313" key="12">
    <source>
        <dbReference type="EMBL" id="EXJ87424.1"/>
    </source>
</evidence>
<dbReference type="GeneID" id="19168503"/>
<dbReference type="GO" id="GO:0005524">
    <property type="term" value="F:ATP binding"/>
    <property type="evidence" value="ECO:0007669"/>
    <property type="project" value="UniProtKB-UniRule"/>
</dbReference>
<keyword evidence="6 9" id="KW-0067">ATP-binding</keyword>
<keyword evidence="5 12" id="KW-0418">Kinase</keyword>
<keyword evidence="4 9" id="KW-0547">Nucleotide-binding</keyword>
<dbReference type="Pfam" id="PF00069">
    <property type="entry name" value="Pkinase"/>
    <property type="match status" value="1"/>
</dbReference>
<evidence type="ECO:0000256" key="6">
    <source>
        <dbReference type="ARBA" id="ARBA00022840"/>
    </source>
</evidence>
<dbReference type="eggNOG" id="KOG0590">
    <property type="taxonomic scope" value="Eukaryota"/>
</dbReference>
<dbReference type="InterPro" id="IPR000719">
    <property type="entry name" value="Prot_kinase_dom"/>
</dbReference>
<dbReference type="GO" id="GO:0005737">
    <property type="term" value="C:cytoplasm"/>
    <property type="evidence" value="ECO:0007669"/>
    <property type="project" value="EnsemblFungi"/>
</dbReference>
<proteinExistence type="predicted"/>
<dbReference type="GO" id="GO:0000122">
    <property type="term" value="P:negative regulation of transcription by RNA polymerase II"/>
    <property type="evidence" value="ECO:0007669"/>
    <property type="project" value="EnsemblFungi"/>
</dbReference>
<keyword evidence="2" id="KW-0723">Serine/threonine-protein kinase</keyword>
<feature type="binding site" evidence="9">
    <location>
        <position position="58"/>
    </location>
    <ligand>
        <name>ATP</name>
        <dbReference type="ChEBI" id="CHEBI:30616"/>
    </ligand>
</feature>
<keyword evidence="13" id="KW-1185">Reference proteome</keyword>
<evidence type="ECO:0000256" key="10">
    <source>
        <dbReference type="SAM" id="MobiDB-lite"/>
    </source>
</evidence>
<dbReference type="SMART" id="SM00220">
    <property type="entry name" value="S_TKc"/>
    <property type="match status" value="1"/>
</dbReference>
<evidence type="ECO:0000256" key="2">
    <source>
        <dbReference type="ARBA" id="ARBA00022527"/>
    </source>
</evidence>
<dbReference type="GO" id="GO:0007095">
    <property type="term" value="P:mitotic G2 DNA damage checkpoint signaling"/>
    <property type="evidence" value="ECO:0007669"/>
    <property type="project" value="EnsemblFungi"/>
</dbReference>
<keyword evidence="3" id="KW-0808">Transferase</keyword>
<dbReference type="GO" id="GO:0000785">
    <property type="term" value="C:chromatin"/>
    <property type="evidence" value="ECO:0007669"/>
    <property type="project" value="EnsemblFungi"/>
</dbReference>
<dbReference type="Gene3D" id="1.10.510.10">
    <property type="entry name" value="Transferase(Phosphotransferase) domain 1"/>
    <property type="match status" value="1"/>
</dbReference>
<organism evidence="12 13">
    <name type="scientific">Capronia epimyces CBS 606.96</name>
    <dbReference type="NCBI Taxonomy" id="1182542"/>
    <lineage>
        <taxon>Eukaryota</taxon>
        <taxon>Fungi</taxon>
        <taxon>Dikarya</taxon>
        <taxon>Ascomycota</taxon>
        <taxon>Pezizomycotina</taxon>
        <taxon>Eurotiomycetes</taxon>
        <taxon>Chaetothyriomycetidae</taxon>
        <taxon>Chaetothyriales</taxon>
        <taxon>Herpotrichiellaceae</taxon>
        <taxon>Capronia</taxon>
    </lineage>
</organism>
<gene>
    <name evidence="12" type="ORF">A1O3_04384</name>
</gene>
<dbReference type="GO" id="GO:0051598">
    <property type="term" value="P:meiotic recombination checkpoint signaling"/>
    <property type="evidence" value="ECO:0007669"/>
    <property type="project" value="EnsemblFungi"/>
</dbReference>
<dbReference type="FunFam" id="1.10.510.10:FF:000692">
    <property type="entry name" value="Serine/threonine protein kinase, variant"/>
    <property type="match status" value="1"/>
</dbReference>
<evidence type="ECO:0000256" key="5">
    <source>
        <dbReference type="ARBA" id="ARBA00022777"/>
    </source>
</evidence>
<dbReference type="InterPro" id="IPR011009">
    <property type="entry name" value="Kinase-like_dom_sf"/>
</dbReference>